<organism evidence="2 3">
    <name type="scientific">Tolypocladium paradoxum</name>
    <dbReference type="NCBI Taxonomy" id="94208"/>
    <lineage>
        <taxon>Eukaryota</taxon>
        <taxon>Fungi</taxon>
        <taxon>Dikarya</taxon>
        <taxon>Ascomycota</taxon>
        <taxon>Pezizomycotina</taxon>
        <taxon>Sordariomycetes</taxon>
        <taxon>Hypocreomycetidae</taxon>
        <taxon>Hypocreales</taxon>
        <taxon>Ophiocordycipitaceae</taxon>
        <taxon>Tolypocladium</taxon>
    </lineage>
</organism>
<name>A0A2S4KRM2_9HYPO</name>
<accession>A0A2S4KRM2</accession>
<evidence type="ECO:0000256" key="1">
    <source>
        <dbReference type="SAM" id="MobiDB-lite"/>
    </source>
</evidence>
<sequence length="112" mass="11333">MNGSSRAAPSPSLNPGAQPSGASSAPTGSKPIDIPVPSKAKRTGSYASDASSALSPSLSSSFSSSLRRTSASLVKPTPTVNVHTTCGRHTDQYFFGGPSLSELARAVIGKKN</sequence>
<gene>
    <name evidence="2" type="ORF">TPAR_06965</name>
</gene>
<dbReference type="AlphaFoldDB" id="A0A2S4KRM2"/>
<dbReference type="EMBL" id="PKSG01000785">
    <property type="protein sequence ID" value="POR32834.1"/>
    <property type="molecule type" value="Genomic_DNA"/>
</dbReference>
<dbReference type="OrthoDB" id="5089392at2759"/>
<evidence type="ECO:0000313" key="3">
    <source>
        <dbReference type="Proteomes" id="UP000237481"/>
    </source>
</evidence>
<protein>
    <submittedName>
        <fullName evidence="2">Uncharacterized protein</fullName>
    </submittedName>
</protein>
<feature type="compositionally biased region" description="Polar residues" evidence="1">
    <location>
        <begin position="1"/>
        <end position="27"/>
    </location>
</feature>
<feature type="region of interest" description="Disordered" evidence="1">
    <location>
        <begin position="1"/>
        <end position="81"/>
    </location>
</feature>
<reference evidence="2 3" key="1">
    <citation type="submission" date="2018-01" db="EMBL/GenBank/DDBJ databases">
        <title>Harnessing the power of phylogenomics to disentangle the directionality and signatures of interkingdom host jumping in the parasitic fungal genus Tolypocladium.</title>
        <authorList>
            <person name="Quandt C.A."/>
            <person name="Patterson W."/>
            <person name="Spatafora J.W."/>
        </authorList>
    </citation>
    <scope>NUCLEOTIDE SEQUENCE [LARGE SCALE GENOMIC DNA]</scope>
    <source>
        <strain evidence="2 3">NRBC 100945</strain>
    </source>
</reference>
<evidence type="ECO:0000313" key="2">
    <source>
        <dbReference type="EMBL" id="POR32834.1"/>
    </source>
</evidence>
<dbReference type="Proteomes" id="UP000237481">
    <property type="component" value="Unassembled WGS sequence"/>
</dbReference>
<keyword evidence="3" id="KW-1185">Reference proteome</keyword>
<proteinExistence type="predicted"/>
<comment type="caution">
    <text evidence="2">The sequence shown here is derived from an EMBL/GenBank/DDBJ whole genome shotgun (WGS) entry which is preliminary data.</text>
</comment>
<feature type="compositionally biased region" description="Low complexity" evidence="1">
    <location>
        <begin position="45"/>
        <end position="73"/>
    </location>
</feature>